<dbReference type="OrthoDB" id="1151160at2"/>
<dbReference type="EMBL" id="FOUZ01000011">
    <property type="protein sequence ID" value="SFN36690.1"/>
    <property type="molecule type" value="Genomic_DNA"/>
</dbReference>
<organism evidence="1 2">
    <name type="scientific">Algoriella xinjiangensis</name>
    <dbReference type="NCBI Taxonomy" id="684065"/>
    <lineage>
        <taxon>Bacteria</taxon>
        <taxon>Pseudomonadati</taxon>
        <taxon>Bacteroidota</taxon>
        <taxon>Flavobacteriia</taxon>
        <taxon>Flavobacteriales</taxon>
        <taxon>Weeksellaceae</taxon>
        <taxon>Algoriella</taxon>
    </lineage>
</organism>
<evidence type="ECO:0000313" key="2">
    <source>
        <dbReference type="Proteomes" id="UP000199149"/>
    </source>
</evidence>
<sequence>MKNYLLVILLTLSAFVFGQKLQLVSGNTDFLKDQKEINVKLDFDDAKFYDDNKTETQYLENRKKDVLENPKRGEVYWKEWIAAWQENRDKTFLDTFIRGTKKTKELKFTQNSAAKYTLIIKTEWIYPGYHAGIVIEPAKLSTTLSFVETANPSNTLLIYKTDKVAGTAGKNDFKMEYGRIASAYEKTGQLLVKKI</sequence>
<name>A0A1I4YGE6_9FLAO</name>
<keyword evidence="2" id="KW-1185">Reference proteome</keyword>
<proteinExistence type="predicted"/>
<dbReference type="RefSeq" id="WP_092908753.1">
    <property type="nucleotide sequence ID" value="NZ_FOUZ01000011.1"/>
</dbReference>
<evidence type="ECO:0000313" key="1">
    <source>
        <dbReference type="EMBL" id="SFN36690.1"/>
    </source>
</evidence>
<gene>
    <name evidence="1" type="ORF">SAMN05421738_11128</name>
</gene>
<reference evidence="2" key="1">
    <citation type="submission" date="2016-10" db="EMBL/GenBank/DDBJ databases">
        <authorList>
            <person name="Varghese N."/>
            <person name="Submissions S."/>
        </authorList>
    </citation>
    <scope>NUCLEOTIDE SEQUENCE [LARGE SCALE GENOMIC DNA]</scope>
    <source>
        <strain evidence="2">XJ109</strain>
    </source>
</reference>
<dbReference type="Proteomes" id="UP000199149">
    <property type="component" value="Unassembled WGS sequence"/>
</dbReference>
<dbReference type="STRING" id="684065.SAMN05421738_11128"/>
<accession>A0A1I4YGE6</accession>
<protein>
    <submittedName>
        <fullName evidence="1">Uncharacterized protein</fullName>
    </submittedName>
</protein>
<dbReference type="AlphaFoldDB" id="A0A1I4YGE6"/>